<dbReference type="InterPro" id="IPR012840">
    <property type="entry name" value="NrdG2"/>
</dbReference>
<keyword evidence="4" id="KW-0479">Metal-binding</keyword>
<dbReference type="InterPro" id="IPR013785">
    <property type="entry name" value="Aldolase_TIM"/>
</dbReference>
<feature type="domain" description="Radical SAM core" evidence="7">
    <location>
        <begin position="13"/>
        <end position="224"/>
    </location>
</feature>
<dbReference type="InterPro" id="IPR007197">
    <property type="entry name" value="rSAM"/>
</dbReference>
<dbReference type="AlphaFoldDB" id="A0A644ZR38"/>
<keyword evidence="8" id="KW-0456">Lyase</keyword>
<dbReference type="SFLD" id="SFLDG01094">
    <property type="entry name" value="Uncharacterised_Radical_SAM_Su"/>
    <property type="match status" value="1"/>
</dbReference>
<keyword evidence="2" id="KW-0004">4Fe-4S</keyword>
<dbReference type="Pfam" id="PF04055">
    <property type="entry name" value="Radical_SAM"/>
    <property type="match status" value="1"/>
</dbReference>
<protein>
    <submittedName>
        <fullName evidence="8">7-carboxy-7-deazaguanine synthase</fullName>
        <ecNumber evidence="8">4.3.99.3</ecNumber>
    </submittedName>
</protein>
<evidence type="ECO:0000259" key="7">
    <source>
        <dbReference type="PROSITE" id="PS51918"/>
    </source>
</evidence>
<evidence type="ECO:0000256" key="6">
    <source>
        <dbReference type="ARBA" id="ARBA00023014"/>
    </source>
</evidence>
<comment type="cofactor">
    <cofactor evidence="1">
        <name>[4Fe-4S] cluster</name>
        <dbReference type="ChEBI" id="CHEBI:49883"/>
    </cofactor>
</comment>
<gene>
    <name evidence="8" type="primary">queE_28</name>
    <name evidence="8" type="ORF">SDC9_90123</name>
</gene>
<dbReference type="PANTHER" id="PTHR30352:SF13">
    <property type="entry name" value="GLYCYL-RADICAL ENZYME ACTIVATING ENZYME YJJW-RELATED"/>
    <property type="match status" value="1"/>
</dbReference>
<keyword evidence="3" id="KW-0949">S-adenosyl-L-methionine</keyword>
<evidence type="ECO:0000313" key="8">
    <source>
        <dbReference type="EMBL" id="MPM43449.1"/>
    </source>
</evidence>
<name>A0A644ZR38_9ZZZZ</name>
<dbReference type="PANTHER" id="PTHR30352">
    <property type="entry name" value="PYRUVATE FORMATE-LYASE-ACTIVATING ENZYME"/>
    <property type="match status" value="1"/>
</dbReference>
<dbReference type="GO" id="GO:0046872">
    <property type="term" value="F:metal ion binding"/>
    <property type="evidence" value="ECO:0007669"/>
    <property type="project" value="UniProtKB-KW"/>
</dbReference>
<dbReference type="SFLD" id="SFLDS00029">
    <property type="entry name" value="Radical_SAM"/>
    <property type="match status" value="1"/>
</dbReference>
<proteinExistence type="predicted"/>
<comment type="caution">
    <text evidence="8">The sequence shown here is derived from an EMBL/GenBank/DDBJ whole genome shotgun (WGS) entry which is preliminary data.</text>
</comment>
<dbReference type="EC" id="4.3.99.3" evidence="8"/>
<keyword evidence="5" id="KW-0408">Iron</keyword>
<dbReference type="CDD" id="cd01335">
    <property type="entry name" value="Radical_SAM"/>
    <property type="match status" value="1"/>
</dbReference>
<dbReference type="SUPFAM" id="SSF102114">
    <property type="entry name" value="Radical SAM enzymes"/>
    <property type="match status" value="1"/>
</dbReference>
<reference evidence="8" key="1">
    <citation type="submission" date="2019-08" db="EMBL/GenBank/DDBJ databases">
        <authorList>
            <person name="Kucharzyk K."/>
            <person name="Murdoch R.W."/>
            <person name="Higgins S."/>
            <person name="Loffler F."/>
        </authorList>
    </citation>
    <scope>NUCLEOTIDE SEQUENCE</scope>
</reference>
<dbReference type="PROSITE" id="PS51918">
    <property type="entry name" value="RADICAL_SAM"/>
    <property type="match status" value="1"/>
</dbReference>
<sequence>MNISGFIKTSFVDYPGEIASVVFTQGCNLNCSYCHNAGLIGRGNGTGEVATEEVFHWLSKRKGMIGAVVISGGEPMLQRDINDFAKKLKSRGLRVKLDTNGTDPDALKSLIRHRLLDYIAMDLKAPLCKYVSICRTKDLNLALIKESVEIIKESGLQYEFRTTLCPELESEDVLSIISDFHIASNYVIQNCRSAEGVKYGSGTEKIGLLKQKLQKSLCCTYRGF</sequence>
<dbReference type="NCBIfam" id="TIGR02495">
    <property type="entry name" value="NrdG2"/>
    <property type="match status" value="1"/>
</dbReference>
<dbReference type="GO" id="GO:0051539">
    <property type="term" value="F:4 iron, 4 sulfur cluster binding"/>
    <property type="evidence" value="ECO:0007669"/>
    <property type="project" value="UniProtKB-KW"/>
</dbReference>
<organism evidence="8">
    <name type="scientific">bioreactor metagenome</name>
    <dbReference type="NCBI Taxonomy" id="1076179"/>
    <lineage>
        <taxon>unclassified sequences</taxon>
        <taxon>metagenomes</taxon>
        <taxon>ecological metagenomes</taxon>
    </lineage>
</organism>
<evidence type="ECO:0000256" key="5">
    <source>
        <dbReference type="ARBA" id="ARBA00023004"/>
    </source>
</evidence>
<dbReference type="EMBL" id="VSSQ01010108">
    <property type="protein sequence ID" value="MPM43449.1"/>
    <property type="molecule type" value="Genomic_DNA"/>
</dbReference>
<evidence type="ECO:0000256" key="3">
    <source>
        <dbReference type="ARBA" id="ARBA00022691"/>
    </source>
</evidence>
<evidence type="ECO:0000256" key="1">
    <source>
        <dbReference type="ARBA" id="ARBA00001966"/>
    </source>
</evidence>
<dbReference type="Gene3D" id="3.20.20.70">
    <property type="entry name" value="Aldolase class I"/>
    <property type="match status" value="1"/>
</dbReference>
<dbReference type="InterPro" id="IPR058240">
    <property type="entry name" value="rSAM_sf"/>
</dbReference>
<accession>A0A644ZR38</accession>
<keyword evidence="6" id="KW-0411">Iron-sulfur</keyword>
<dbReference type="InterPro" id="IPR034457">
    <property type="entry name" value="Organic_radical-activating"/>
</dbReference>
<dbReference type="GO" id="GO:0016829">
    <property type="term" value="F:lyase activity"/>
    <property type="evidence" value="ECO:0007669"/>
    <property type="project" value="UniProtKB-KW"/>
</dbReference>
<evidence type="ECO:0000256" key="2">
    <source>
        <dbReference type="ARBA" id="ARBA00022485"/>
    </source>
</evidence>
<evidence type="ECO:0000256" key="4">
    <source>
        <dbReference type="ARBA" id="ARBA00022723"/>
    </source>
</evidence>